<name>A0A0G4EY45_VITBC</name>
<evidence type="ECO:0000313" key="2">
    <source>
        <dbReference type="Proteomes" id="UP000041254"/>
    </source>
</evidence>
<proteinExistence type="predicted"/>
<organism evidence="1 2">
    <name type="scientific">Vitrella brassicaformis (strain CCMP3155)</name>
    <dbReference type="NCBI Taxonomy" id="1169540"/>
    <lineage>
        <taxon>Eukaryota</taxon>
        <taxon>Sar</taxon>
        <taxon>Alveolata</taxon>
        <taxon>Colpodellida</taxon>
        <taxon>Vitrellaceae</taxon>
        <taxon>Vitrella</taxon>
    </lineage>
</organism>
<dbReference type="EMBL" id="CDMY01000347">
    <property type="protein sequence ID" value="CEM03957.1"/>
    <property type="molecule type" value="Genomic_DNA"/>
</dbReference>
<dbReference type="VEuPathDB" id="CryptoDB:Vbra_8473"/>
<dbReference type="PhylomeDB" id="A0A0G4EY45"/>
<keyword evidence="2" id="KW-1185">Reference proteome</keyword>
<dbReference type="AlphaFoldDB" id="A0A0G4EY45"/>
<gene>
    <name evidence="1" type="ORF">Vbra_8473</name>
</gene>
<evidence type="ECO:0000313" key="1">
    <source>
        <dbReference type="EMBL" id="CEM03957.1"/>
    </source>
</evidence>
<protein>
    <submittedName>
        <fullName evidence="1">Uncharacterized protein</fullName>
    </submittedName>
</protein>
<sequence length="170" mass="19261">MQMSYSLPLTPPRLTAIASHPVGNEILGFTIKAIKESGPLRLINRRDFHRQLVNRTFFQRWIDERHPAALRAFIVFDVRREANILFVAMCLVRDGGRWDIWPDYLSVLSAAREVTLPIRITDADVGVAARLNAPPCLAAQEDLWQSRQYSARVAAAALWPQRAAHHRPSG</sequence>
<accession>A0A0G4EY45</accession>
<dbReference type="Proteomes" id="UP000041254">
    <property type="component" value="Unassembled WGS sequence"/>
</dbReference>
<reference evidence="1 2" key="1">
    <citation type="submission" date="2014-11" db="EMBL/GenBank/DDBJ databases">
        <authorList>
            <person name="Zhu J."/>
            <person name="Qi W."/>
            <person name="Song R."/>
        </authorList>
    </citation>
    <scope>NUCLEOTIDE SEQUENCE [LARGE SCALE GENOMIC DNA]</scope>
</reference>
<dbReference type="InParanoid" id="A0A0G4EY45"/>